<comment type="caution">
    <text evidence="1">The sequence shown here is derived from an EMBL/GenBank/DDBJ whole genome shotgun (WGS) entry which is preliminary data.</text>
</comment>
<sequence length="111" mass="12773">MCIVRVNGDEAPCASVDGLELHELWGENGDPDKGKFQQRILACNLHHALIEDRGHQGEFMLWQYHSSLLQEDANLEMILLGGYQKWVEKWKLDDSRSGCLLFEGPRVEDYE</sequence>
<evidence type="ECO:0000313" key="1">
    <source>
        <dbReference type="EMBL" id="KKN62587.1"/>
    </source>
</evidence>
<name>A0A0F9SJT2_9ZZZZ</name>
<gene>
    <name evidence="1" type="ORF">LCGC14_0509980</name>
</gene>
<reference evidence="1" key="1">
    <citation type="journal article" date="2015" name="Nature">
        <title>Complex archaea that bridge the gap between prokaryotes and eukaryotes.</title>
        <authorList>
            <person name="Spang A."/>
            <person name="Saw J.H."/>
            <person name="Jorgensen S.L."/>
            <person name="Zaremba-Niedzwiedzka K."/>
            <person name="Martijn J."/>
            <person name="Lind A.E."/>
            <person name="van Eijk R."/>
            <person name="Schleper C."/>
            <person name="Guy L."/>
            <person name="Ettema T.J."/>
        </authorList>
    </citation>
    <scope>NUCLEOTIDE SEQUENCE</scope>
</reference>
<accession>A0A0F9SJT2</accession>
<dbReference type="EMBL" id="LAZR01000618">
    <property type="protein sequence ID" value="KKN62587.1"/>
    <property type="molecule type" value="Genomic_DNA"/>
</dbReference>
<proteinExistence type="predicted"/>
<protein>
    <submittedName>
        <fullName evidence="1">Uncharacterized protein</fullName>
    </submittedName>
</protein>
<organism evidence="1">
    <name type="scientific">marine sediment metagenome</name>
    <dbReference type="NCBI Taxonomy" id="412755"/>
    <lineage>
        <taxon>unclassified sequences</taxon>
        <taxon>metagenomes</taxon>
        <taxon>ecological metagenomes</taxon>
    </lineage>
</organism>
<dbReference type="AlphaFoldDB" id="A0A0F9SJT2"/>